<organism evidence="1">
    <name type="scientific">Bandra megavirus</name>
    <dbReference type="NCBI Taxonomy" id="2071566"/>
    <lineage>
        <taxon>Viruses</taxon>
        <taxon>Varidnaviria</taxon>
        <taxon>Bamfordvirae</taxon>
        <taxon>Nucleocytoviricota</taxon>
        <taxon>Megaviricetes</taxon>
        <taxon>Imitervirales</taxon>
        <taxon>Mimiviridae</taxon>
        <taxon>Megamimivirinae</taxon>
        <taxon>Megavirus</taxon>
    </lineage>
</organism>
<accession>A0A2K9V9U6</accession>
<protein>
    <submittedName>
        <fullName evidence="1">Uncharacterized protein</fullName>
    </submittedName>
</protein>
<dbReference type="EMBL" id="MG779390">
    <property type="protein sequence ID" value="AUV58983.1"/>
    <property type="molecule type" value="Genomic_DNA"/>
</dbReference>
<name>A0A2K9V9U6_9VIRU</name>
<proteinExistence type="predicted"/>
<evidence type="ECO:0000313" key="1">
    <source>
        <dbReference type="EMBL" id="AUV58983.1"/>
    </source>
</evidence>
<reference evidence="1" key="1">
    <citation type="submission" date="2018-01" db="EMBL/GenBank/DDBJ databases">
        <title>Draft genome sequence of Bandra megavirus.</title>
        <authorList>
            <person name="Chatterjee A."/>
            <person name="Yadav R."/>
            <person name="Kondabagil K."/>
        </authorList>
    </citation>
    <scope>NUCLEOTIDE SEQUENCE</scope>
    <source>
        <strain evidence="1">KK-1</strain>
    </source>
</reference>
<sequence>MPSKIRRAKSNKTHNEFRPFCYREFGVTTNKYKILQKIVKLSNTVYIIKRIINEIRNRYPNQDLRVSRIIQKFTTKIRYLEKNIAQMKNQTRGCSFDSIHNDSVHYDSVHYDSIHNDIFTQISFLHQLVRDG</sequence>